<accession>A6IQU6</accession>
<name>A6IQU6_RAT</name>
<evidence type="ECO:0000313" key="2">
    <source>
        <dbReference type="Proteomes" id="UP000234681"/>
    </source>
</evidence>
<gene>
    <name evidence="1" type="ORF">rCG_52938</name>
</gene>
<evidence type="ECO:0000313" key="1">
    <source>
        <dbReference type="EMBL" id="EDM11099.1"/>
    </source>
</evidence>
<reference evidence="2" key="1">
    <citation type="submission" date="2005-09" db="EMBL/GenBank/DDBJ databases">
        <authorList>
            <person name="Mural R.J."/>
            <person name="Li P.W."/>
            <person name="Adams M.D."/>
            <person name="Amanatides P.G."/>
            <person name="Baden-Tillson H."/>
            <person name="Barnstead M."/>
            <person name="Chin S.H."/>
            <person name="Dew I."/>
            <person name="Evans C.A."/>
            <person name="Ferriera S."/>
            <person name="Flanigan M."/>
            <person name="Fosler C."/>
            <person name="Glodek A."/>
            <person name="Gu Z."/>
            <person name="Holt R.A."/>
            <person name="Jennings D."/>
            <person name="Kraft C.L."/>
            <person name="Lu F."/>
            <person name="Nguyen T."/>
            <person name="Nusskern D.R."/>
            <person name="Pfannkoch C.M."/>
            <person name="Sitter C."/>
            <person name="Sutton G.G."/>
            <person name="Venter J.C."/>
            <person name="Wang Z."/>
            <person name="Woodage T."/>
            <person name="Zheng X.H."/>
            <person name="Zhong F."/>
        </authorList>
    </citation>
    <scope>NUCLEOTIDE SEQUENCE [LARGE SCALE GENOMIC DNA]</scope>
    <source>
        <strain>BN</strain>
        <strain evidence="2">Sprague-Dawley</strain>
    </source>
</reference>
<dbReference type="Proteomes" id="UP000234681">
    <property type="component" value="Chromosome 11"/>
</dbReference>
<protein>
    <submittedName>
        <fullName evidence="1">RCG52938</fullName>
    </submittedName>
</protein>
<dbReference type="AlphaFoldDB" id="A6IQU6"/>
<proteinExistence type="predicted"/>
<sequence>MPQVLSVCPSGVPVAFFPRNPICNVEIFKMQFPGDPPRERFVVLKAWEGLL</sequence>
<organism evidence="1 2">
    <name type="scientific">Rattus norvegicus</name>
    <name type="common">Rat</name>
    <dbReference type="NCBI Taxonomy" id="10116"/>
    <lineage>
        <taxon>Eukaryota</taxon>
        <taxon>Metazoa</taxon>
        <taxon>Chordata</taxon>
        <taxon>Craniata</taxon>
        <taxon>Vertebrata</taxon>
        <taxon>Euteleostomi</taxon>
        <taxon>Mammalia</taxon>
        <taxon>Eutheria</taxon>
        <taxon>Euarchontoglires</taxon>
        <taxon>Glires</taxon>
        <taxon>Rodentia</taxon>
        <taxon>Myomorpha</taxon>
        <taxon>Muroidea</taxon>
        <taxon>Muridae</taxon>
        <taxon>Murinae</taxon>
        <taxon>Rattus</taxon>
    </lineage>
</organism>
<dbReference type="EMBL" id="CH473967">
    <property type="protein sequence ID" value="EDM11099.1"/>
    <property type="molecule type" value="Genomic_DNA"/>
</dbReference>